<gene>
    <name evidence="9" type="ORF">SAMN05444366_3416</name>
</gene>
<dbReference type="RefSeq" id="WP_086065412.1">
    <property type="nucleotide sequence ID" value="NZ_FRBY01000005.1"/>
</dbReference>
<dbReference type="InterPro" id="IPR036942">
    <property type="entry name" value="Beta-barrel_TonB_sf"/>
</dbReference>
<accession>A0A1M7JLF3</accession>
<evidence type="ECO:0000256" key="1">
    <source>
        <dbReference type="ARBA" id="ARBA00004571"/>
    </source>
</evidence>
<keyword evidence="6 7" id="KW-0998">Cell outer membrane</keyword>
<comment type="similarity">
    <text evidence="7">Belongs to the TonB-dependent receptor family.</text>
</comment>
<keyword evidence="2 7" id="KW-0813">Transport</keyword>
<dbReference type="InterPro" id="IPR023996">
    <property type="entry name" value="TonB-dep_OMP_SusC/RagA"/>
</dbReference>
<dbReference type="Proteomes" id="UP000184121">
    <property type="component" value="Unassembled WGS sequence"/>
</dbReference>
<dbReference type="SUPFAM" id="SSF56935">
    <property type="entry name" value="Porins"/>
    <property type="match status" value="1"/>
</dbReference>
<evidence type="ECO:0000256" key="7">
    <source>
        <dbReference type="PROSITE-ProRule" id="PRU01360"/>
    </source>
</evidence>
<organism evidence="9 10">
    <name type="scientific">Flavobacterium saccharophilum</name>
    <dbReference type="NCBI Taxonomy" id="29534"/>
    <lineage>
        <taxon>Bacteria</taxon>
        <taxon>Pseudomonadati</taxon>
        <taxon>Bacteroidota</taxon>
        <taxon>Flavobacteriia</taxon>
        <taxon>Flavobacteriales</taxon>
        <taxon>Flavobacteriaceae</taxon>
        <taxon>Flavobacterium</taxon>
    </lineage>
</organism>
<evidence type="ECO:0000256" key="3">
    <source>
        <dbReference type="ARBA" id="ARBA00022452"/>
    </source>
</evidence>
<evidence type="ECO:0000256" key="2">
    <source>
        <dbReference type="ARBA" id="ARBA00022448"/>
    </source>
</evidence>
<evidence type="ECO:0000313" key="10">
    <source>
        <dbReference type="Proteomes" id="UP000184121"/>
    </source>
</evidence>
<dbReference type="Pfam" id="PF07715">
    <property type="entry name" value="Plug"/>
    <property type="match status" value="1"/>
</dbReference>
<evidence type="ECO:0000256" key="6">
    <source>
        <dbReference type="ARBA" id="ARBA00023237"/>
    </source>
</evidence>
<name>A0A1M7JLF3_9FLAO</name>
<dbReference type="Gene3D" id="2.170.130.10">
    <property type="entry name" value="TonB-dependent receptor, plug domain"/>
    <property type="match status" value="1"/>
</dbReference>
<keyword evidence="3 7" id="KW-1134">Transmembrane beta strand</keyword>
<keyword evidence="5 7" id="KW-0472">Membrane</keyword>
<evidence type="ECO:0000256" key="4">
    <source>
        <dbReference type="ARBA" id="ARBA00022692"/>
    </source>
</evidence>
<dbReference type="AlphaFoldDB" id="A0A1M7JLF3"/>
<reference evidence="10" key="1">
    <citation type="submission" date="2016-11" db="EMBL/GenBank/DDBJ databases">
        <authorList>
            <person name="Varghese N."/>
            <person name="Submissions S."/>
        </authorList>
    </citation>
    <scope>NUCLEOTIDE SEQUENCE [LARGE SCALE GENOMIC DNA]</scope>
    <source>
        <strain evidence="10">DSM 1811</strain>
    </source>
</reference>
<protein>
    <submittedName>
        <fullName evidence="9">TonB-linked outer membrane protein, SusC/RagA family</fullName>
    </submittedName>
</protein>
<dbReference type="STRING" id="29534.SAMN05444366_3416"/>
<feature type="domain" description="TonB-dependent receptor plug" evidence="8">
    <location>
        <begin position="147"/>
        <end position="255"/>
    </location>
</feature>
<dbReference type="Gene3D" id="2.40.170.20">
    <property type="entry name" value="TonB-dependent receptor, beta-barrel domain"/>
    <property type="match status" value="1"/>
</dbReference>
<proteinExistence type="inferred from homology"/>
<dbReference type="SUPFAM" id="SSF49464">
    <property type="entry name" value="Carboxypeptidase regulatory domain-like"/>
    <property type="match status" value="1"/>
</dbReference>
<keyword evidence="4 7" id="KW-0812">Transmembrane</keyword>
<evidence type="ECO:0000259" key="8">
    <source>
        <dbReference type="Pfam" id="PF07715"/>
    </source>
</evidence>
<dbReference type="Pfam" id="PF13715">
    <property type="entry name" value="CarbopepD_reg_2"/>
    <property type="match status" value="1"/>
</dbReference>
<dbReference type="InterPro" id="IPR023997">
    <property type="entry name" value="TonB-dep_OMP_SusC/RagA_CS"/>
</dbReference>
<dbReference type="InterPro" id="IPR008969">
    <property type="entry name" value="CarboxyPept-like_regulatory"/>
</dbReference>
<dbReference type="InterPro" id="IPR012910">
    <property type="entry name" value="Plug_dom"/>
</dbReference>
<dbReference type="NCBIfam" id="TIGR04057">
    <property type="entry name" value="SusC_RagA_signa"/>
    <property type="match status" value="1"/>
</dbReference>
<keyword evidence="10" id="KW-1185">Reference proteome</keyword>
<dbReference type="InterPro" id="IPR039426">
    <property type="entry name" value="TonB-dep_rcpt-like"/>
</dbReference>
<dbReference type="PROSITE" id="PS52016">
    <property type="entry name" value="TONB_DEPENDENT_REC_3"/>
    <property type="match status" value="1"/>
</dbReference>
<dbReference type="EMBL" id="FRBY01000005">
    <property type="protein sequence ID" value="SHM53872.1"/>
    <property type="molecule type" value="Genomic_DNA"/>
</dbReference>
<comment type="subcellular location">
    <subcellularLocation>
        <location evidence="1 7">Cell outer membrane</location>
        <topology evidence="1 7">Multi-pass membrane protein</topology>
    </subcellularLocation>
</comment>
<evidence type="ECO:0000313" key="9">
    <source>
        <dbReference type="EMBL" id="SHM53872.1"/>
    </source>
</evidence>
<dbReference type="InterPro" id="IPR037066">
    <property type="entry name" value="Plug_dom_sf"/>
</dbReference>
<dbReference type="NCBIfam" id="TIGR04056">
    <property type="entry name" value="OMP_RagA_SusC"/>
    <property type="match status" value="1"/>
</dbReference>
<dbReference type="GO" id="GO:0009279">
    <property type="term" value="C:cell outer membrane"/>
    <property type="evidence" value="ECO:0007669"/>
    <property type="project" value="UniProtKB-SubCell"/>
</dbReference>
<dbReference type="Gene3D" id="2.60.40.1120">
    <property type="entry name" value="Carboxypeptidase-like, regulatory domain"/>
    <property type="match status" value="1"/>
</dbReference>
<sequence>MKLLTKNKPRNFWPKSLFTNFFQVTPIVLCTIALHASAATIPKKEGASKIYLSLVQKVIKGKVVDEQGLPVPGANIIAKGTKISTQTDMDGSFSINIPDNVTKLIVTYIGMQDQEVSITGNTLNIVLKQTGQKLEEVVVVGYGKQKKVNLTGAVSVVDTKAILNRPVSSLTNTLQGTVPGLTVIARPGDVGGDIGTINLRGKGNLGTSSPLFIIDGVIATSEYFNRINSNDVESISVLKDASSSAIYGSRAAYGVIVVTTKKGKEGKAQFNYNSYFGVQSAVQLPNRVNALQYAELYNEARLNAGKSAFYTPAEIEKIRNNSDPDHYGNTNWYDLFLQKSAPIFEHEINVSGGGSTRYFVSGSFFEQNSLFPGKQINRYSFRSNTESKVSDKFTIGTTISFSHDRYENENGEVSFTSIDRAVPISVPMQSDGTWGVFTGGRVSQEFPYRVFKEGGRAGYTKDRFSGAIRAVFTPIKGLDITGSVSYNLNNDFSNAFVNRLPALVNFDTKVEIPGSAVVQNSYNEQWSTLGKFLTDLTVSYDKKLDKHSFKVLGGLSYEDNSGRNVNITRKEYVTNNISSIDAGSADPINTTVSGKPGQNAFQSFFGRVTYSYDNKYLFESSLRYDGSSKFPVENRFGVFPSVSGAWRISQEDFMKSTEWISELKLRASWGKLGSVSNVGDYDYYNTLTSGTQIILDGTKQDGVIPGQIYNPLLGWEKVNMTNIGLDLALWNNKFNLQVDVYNKLTDGILLPNPYIPSEAGLSVIPPINLGEVTNNGLEIAVSYNNKVGELKYSVGANMSRIWNKVSDLGDVTETPPDGYYINRVGSPVGSFYMWQAEGLFANADDVAGHATQSTNTKPGDIKYKDQNGDGKINGDDRVIMGSEIPKLTYGFNSALQYKNLDFAVMLQGVQGTKAYLENEASQAFFNGAGVKEYALDRWTTENPNPNAAYPRMLLSPDNTQNLQRSSFWLFDTSYLRVKSMSLGYNFPRHVLEKIKLQGFRLYLAGNNLFTIRGDKRMKDFDPEVASQRASYPQLKTYSFGVNLSF</sequence>
<dbReference type="OrthoDB" id="9768177at2"/>
<evidence type="ECO:0000256" key="5">
    <source>
        <dbReference type="ARBA" id="ARBA00023136"/>
    </source>
</evidence>